<feature type="compositionally biased region" description="Basic and acidic residues" evidence="1">
    <location>
        <begin position="1"/>
        <end position="20"/>
    </location>
</feature>
<dbReference type="EMBL" id="BAAFRS010000224">
    <property type="protein sequence ID" value="GAB1224902.1"/>
    <property type="molecule type" value="Genomic_DNA"/>
</dbReference>
<sequence>MSHSPDPKYEHQTQRTEKLSKITGRHASIDKIEPFLVASTEEEAIKNGQLIRKSDQIKKMSGCRPLAYQVDDEKGENNKKINVLKKKFGDDHNVHGVIPYVLNVDSEEDAAEKGKQLRSYEKVQRKMGQL</sequence>
<proteinExistence type="predicted"/>
<gene>
    <name evidence="2" type="ORF">ENUP19_0224G0035</name>
</gene>
<organism evidence="2 3">
    <name type="scientific">Entamoeba nuttalli</name>
    <dbReference type="NCBI Taxonomy" id="412467"/>
    <lineage>
        <taxon>Eukaryota</taxon>
        <taxon>Amoebozoa</taxon>
        <taxon>Evosea</taxon>
        <taxon>Archamoebae</taxon>
        <taxon>Mastigamoebida</taxon>
        <taxon>Entamoebidae</taxon>
        <taxon>Entamoeba</taxon>
    </lineage>
</organism>
<keyword evidence="3" id="KW-1185">Reference proteome</keyword>
<feature type="region of interest" description="Disordered" evidence="1">
    <location>
        <begin position="1"/>
        <end position="24"/>
    </location>
</feature>
<dbReference type="Proteomes" id="UP001628156">
    <property type="component" value="Unassembled WGS sequence"/>
</dbReference>
<evidence type="ECO:0000256" key="1">
    <source>
        <dbReference type="SAM" id="MobiDB-lite"/>
    </source>
</evidence>
<accession>A0ABQ0DQ48</accession>
<protein>
    <submittedName>
        <fullName evidence="2">Uncharacterized protein</fullName>
    </submittedName>
</protein>
<evidence type="ECO:0000313" key="2">
    <source>
        <dbReference type="EMBL" id="GAB1224902.1"/>
    </source>
</evidence>
<reference evidence="2 3" key="1">
    <citation type="journal article" date="2019" name="PLoS Negl. Trop. Dis.">
        <title>Whole genome sequencing of Entamoeba nuttalli reveals mammalian host-related molecular signatures and a novel octapeptide-repeat surface protein.</title>
        <authorList>
            <person name="Tanaka M."/>
            <person name="Makiuchi T."/>
            <person name="Komiyama T."/>
            <person name="Shiina T."/>
            <person name="Osaki K."/>
            <person name="Tachibana H."/>
        </authorList>
    </citation>
    <scope>NUCLEOTIDE SEQUENCE [LARGE SCALE GENOMIC DNA]</scope>
    <source>
        <strain evidence="2 3">P19-061405</strain>
    </source>
</reference>
<evidence type="ECO:0000313" key="3">
    <source>
        <dbReference type="Proteomes" id="UP001628156"/>
    </source>
</evidence>
<name>A0ABQ0DQ48_9EUKA</name>
<comment type="caution">
    <text evidence="2">The sequence shown here is derived from an EMBL/GenBank/DDBJ whole genome shotgun (WGS) entry which is preliminary data.</text>
</comment>